<dbReference type="PATRIC" id="fig|1110504.5.peg.313"/>
<feature type="transmembrane region" description="Helical" evidence="1">
    <location>
        <begin position="132"/>
        <end position="153"/>
    </location>
</feature>
<dbReference type="STRING" id="1110504.MAGb_3130"/>
<evidence type="ECO:0000313" key="2">
    <source>
        <dbReference type="EMBL" id="EIN15204.1"/>
    </source>
</evidence>
<evidence type="ECO:0008006" key="3">
    <source>
        <dbReference type="Google" id="ProtNLM"/>
    </source>
</evidence>
<proteinExistence type="predicted"/>
<accession>I5D695</accession>
<dbReference type="EMBL" id="AJPR01000006">
    <property type="protein sequence ID" value="EIN15204.1"/>
    <property type="molecule type" value="Genomic_DNA"/>
</dbReference>
<keyword evidence="1" id="KW-0472">Membrane</keyword>
<sequence length="170" mass="19399">MLKYKSMKNDVFKKNKIKIIIFSVFVILSVVSIGVCAWIIKDLNTENYTFDEPTYWQKYFSIDVKGLNDFKHGKVKIYNALDELSSKFPSIKNDPRQNIIVTFLKHAFKDGIYENKAVSVDTFKVAIRAYNALFGTIIGLSSLLFITSTGFIVNSSIELMYLKASPKAQQ</sequence>
<protein>
    <recommendedName>
        <fullName evidence="3">Transmembrane protein</fullName>
    </recommendedName>
</protein>
<feature type="transmembrane region" description="Helical" evidence="1">
    <location>
        <begin position="20"/>
        <end position="40"/>
    </location>
</feature>
<evidence type="ECO:0000256" key="1">
    <source>
        <dbReference type="SAM" id="Phobius"/>
    </source>
</evidence>
<reference evidence="2" key="1">
    <citation type="journal article" date="2012" name="Appl. Environ. Microbiol.">
        <title>Emergence of Atypical Mycoplasma agalactiae Strains Harboring a New Prophage and Associated with an Alpine Wild Ungulate Mortality Episode.</title>
        <authorList>
            <person name="Tardy F."/>
            <person name="Baranowski E."/>
            <person name="Nouvel L.X."/>
            <person name="Mick V."/>
            <person name="Manso-Silvan L."/>
            <person name="Thiaucourt F."/>
            <person name="Thebault P."/>
            <person name="Breton M."/>
            <person name="Sirand-Pugnet P."/>
            <person name="Blanchard A."/>
            <person name="Garnier A."/>
            <person name="Gibert P."/>
            <person name="Game Y."/>
            <person name="Poumarat F."/>
            <person name="Citti C."/>
        </authorList>
    </citation>
    <scope>NUCLEOTIDE SEQUENCE [LARGE SCALE GENOMIC DNA]</scope>
    <source>
        <strain evidence="2">14628</strain>
    </source>
</reference>
<dbReference type="AlphaFoldDB" id="I5D695"/>
<organism evidence="2">
    <name type="scientific">Mycoplasmopsis agalactiae 14628</name>
    <dbReference type="NCBI Taxonomy" id="1110504"/>
    <lineage>
        <taxon>Bacteria</taxon>
        <taxon>Bacillati</taxon>
        <taxon>Mycoplasmatota</taxon>
        <taxon>Mycoplasmoidales</taxon>
        <taxon>Metamycoplasmataceae</taxon>
        <taxon>Mycoplasmopsis</taxon>
    </lineage>
</organism>
<dbReference type="Proteomes" id="UP000003181">
    <property type="component" value="Unassembled WGS sequence"/>
</dbReference>
<keyword evidence="1" id="KW-1133">Transmembrane helix</keyword>
<keyword evidence="1" id="KW-0812">Transmembrane</keyword>
<comment type="caution">
    <text evidence="2">The sequence shown here is derived from an EMBL/GenBank/DDBJ whole genome shotgun (WGS) entry which is preliminary data.</text>
</comment>
<gene>
    <name evidence="2" type="ORF">MAGb_3130</name>
</gene>
<name>I5D695_MYCAA</name>